<reference evidence="1 2" key="1">
    <citation type="submission" date="2020-05" db="EMBL/GenBank/DDBJ databases">
        <title>Complete genome sequence of Alicycliphilus denitrificans DP3.</title>
        <authorList>
            <person name="Chen X."/>
        </authorList>
    </citation>
    <scope>NUCLEOTIDE SEQUENCE [LARGE SCALE GENOMIC DNA]</scope>
    <source>
        <strain evidence="1 2">DP3</strain>
    </source>
</reference>
<proteinExistence type="predicted"/>
<evidence type="ECO:0000313" key="2">
    <source>
        <dbReference type="Proteomes" id="UP000500755"/>
    </source>
</evidence>
<dbReference type="RefSeq" id="WP_013517920.1">
    <property type="nucleotide sequence ID" value="NZ_CP051298.1"/>
</dbReference>
<protein>
    <submittedName>
        <fullName evidence="1">Uncharacterized protein</fullName>
    </submittedName>
</protein>
<evidence type="ECO:0000313" key="1">
    <source>
        <dbReference type="EMBL" id="QKD43162.1"/>
    </source>
</evidence>
<name>A0A858ZRN2_9BURK</name>
<dbReference type="Proteomes" id="UP000500755">
    <property type="component" value="Chromosome"/>
</dbReference>
<organism evidence="1 2">
    <name type="scientific">Alicycliphilus denitrificans</name>
    <dbReference type="NCBI Taxonomy" id="179636"/>
    <lineage>
        <taxon>Bacteria</taxon>
        <taxon>Pseudomonadati</taxon>
        <taxon>Pseudomonadota</taxon>
        <taxon>Betaproteobacteria</taxon>
        <taxon>Burkholderiales</taxon>
        <taxon>Comamonadaceae</taxon>
        <taxon>Alicycliphilus</taxon>
    </lineage>
</organism>
<dbReference type="EMBL" id="CP051298">
    <property type="protein sequence ID" value="QKD43162.1"/>
    <property type="molecule type" value="Genomic_DNA"/>
</dbReference>
<dbReference type="AlphaFoldDB" id="A0A858ZRN2"/>
<sequence>MRVLDAAELLSLWERGTPRHALDRAALLAAAARPDWPADAIADLPLGAIGASLLHLRAANFGPHIDAHADCRHCGQRLAFALDVAELLRDAPPEEADGRPMPMAEAAGLRIRAPSLRDLAAVAGLASEDAADALLARCTLAGQPDAIDAATRAQVDEALEALDPQADLAFALTCVGCGRQDMAQLDTAALLWDEISIRAGALLQEVHRLASSYGWSEEQILALSATRRAHYLALVEGES</sequence>
<dbReference type="OMA" id="DIASYLW"/>
<gene>
    <name evidence="1" type="ORF">HF896_05835</name>
</gene>
<accession>A0A858ZRN2</accession>